<gene>
    <name evidence="2" type="ORF">DC363_08135</name>
</gene>
<dbReference type="EMBL" id="QCYG01000004">
    <property type="protein sequence ID" value="PVA07094.1"/>
    <property type="molecule type" value="Genomic_DNA"/>
</dbReference>
<feature type="signal peptide" evidence="1">
    <location>
        <begin position="1"/>
        <end position="20"/>
    </location>
</feature>
<proteinExistence type="predicted"/>
<dbReference type="AlphaFoldDB" id="A0A2T7FY54"/>
<evidence type="ECO:0000313" key="3">
    <source>
        <dbReference type="Proteomes" id="UP000244817"/>
    </source>
</evidence>
<protein>
    <submittedName>
        <fullName evidence="2">Uncharacterized protein</fullName>
    </submittedName>
</protein>
<sequence>MRCLIQFSSMLIILANGAQTAEIYWTEPPDEVLFAPFPYRSMELVTLQDPEFDFSDYRVLHVQGDIEPGDQHRLEALLREELPDPNVSWFNTVLVSFNSGGGDFFTGLAMSDIIQGMAVGTYVGADSQCLSSCAIAFLGGSEIPLRNFPPVARRYIHTEGILGFHAPFSSLRNTIQISDGTVLTPQVVNFMATQFYGQAQGAINELARRMAAWDVSPDFVFSMLTRKEIENDERSLDDRFIIVDSYIEAEQISATPLAPYHEPLTEIGLMDAYAACSFVWHFNSPGFVTVSGLAMETAAYVNDALVAEGELSIDENHVRSYGAIPVSGMSEPVVAVEQHGTYSYRRLVPASGPDSFYIEGLAQGRGPTQCNVYRAPDGNWMVRTFNEDVHFDATQSPVPGTSPGDNRYEILDFNRGYPISTYTRLGADGSWRSLDETGLFAMYGGPTDGYPDVSGPSFGCAGDLDPAAEIICAYPTLAREDGIMGKLYGPAREIGGDVVRNGQRHWVSVRNRACRPAAINHDDPFSRARLAECLFYFTRMRVSELQEILN</sequence>
<accession>A0A2T7FY54</accession>
<reference evidence="2 3" key="1">
    <citation type="submission" date="2018-04" db="EMBL/GenBank/DDBJ databases">
        <title>Pelagivirga bohaiensis gen. nov., sp. nov., a bacterium isolated from the Bohai Sea.</title>
        <authorList>
            <person name="Ji X."/>
        </authorList>
    </citation>
    <scope>NUCLEOTIDE SEQUENCE [LARGE SCALE GENOMIC DNA]</scope>
    <source>
        <strain evidence="2 3">BH-SD16</strain>
    </source>
</reference>
<feature type="chain" id="PRO_5015580866" evidence="1">
    <location>
        <begin position="21"/>
        <end position="550"/>
    </location>
</feature>
<evidence type="ECO:0000313" key="2">
    <source>
        <dbReference type="EMBL" id="PVA07094.1"/>
    </source>
</evidence>
<dbReference type="InterPro" id="IPR029045">
    <property type="entry name" value="ClpP/crotonase-like_dom_sf"/>
</dbReference>
<dbReference type="Proteomes" id="UP000244817">
    <property type="component" value="Unassembled WGS sequence"/>
</dbReference>
<dbReference type="SUPFAM" id="SSF52096">
    <property type="entry name" value="ClpP/crotonase"/>
    <property type="match status" value="1"/>
</dbReference>
<comment type="caution">
    <text evidence="2">The sequence shown here is derived from an EMBL/GenBank/DDBJ whole genome shotgun (WGS) entry which is preliminary data.</text>
</comment>
<dbReference type="Gene3D" id="3.90.226.10">
    <property type="entry name" value="2-enoyl-CoA Hydratase, Chain A, domain 1"/>
    <property type="match status" value="1"/>
</dbReference>
<dbReference type="OrthoDB" id="7838311at2"/>
<evidence type="ECO:0000256" key="1">
    <source>
        <dbReference type="SAM" id="SignalP"/>
    </source>
</evidence>
<keyword evidence="1" id="KW-0732">Signal</keyword>
<keyword evidence="3" id="KW-1185">Reference proteome</keyword>
<name>A0A2T7FY54_9RHOB</name>
<dbReference type="RefSeq" id="WP_108640629.1">
    <property type="nucleotide sequence ID" value="NZ_QCYG01000004.1"/>
</dbReference>
<organism evidence="2 3">
    <name type="scientific">Thalassorhabdomicrobium marinisediminis</name>
    <dbReference type="NCBI Taxonomy" id="2170577"/>
    <lineage>
        <taxon>Bacteria</taxon>
        <taxon>Pseudomonadati</taxon>
        <taxon>Pseudomonadota</taxon>
        <taxon>Alphaproteobacteria</taxon>
        <taxon>Rhodobacterales</taxon>
        <taxon>Paracoccaceae</taxon>
        <taxon>Thalassorhabdomicrobium</taxon>
    </lineage>
</organism>